<evidence type="ECO:0000313" key="2">
    <source>
        <dbReference type="EMBL" id="MFD1631921.1"/>
    </source>
</evidence>
<feature type="transmembrane region" description="Helical" evidence="1">
    <location>
        <begin position="146"/>
        <end position="170"/>
    </location>
</feature>
<organism evidence="2 3">
    <name type="scientific">Pseudopedobacter beijingensis</name>
    <dbReference type="NCBI Taxonomy" id="1207056"/>
    <lineage>
        <taxon>Bacteria</taxon>
        <taxon>Pseudomonadati</taxon>
        <taxon>Bacteroidota</taxon>
        <taxon>Sphingobacteriia</taxon>
        <taxon>Sphingobacteriales</taxon>
        <taxon>Sphingobacteriaceae</taxon>
        <taxon>Pseudopedobacter</taxon>
    </lineage>
</organism>
<feature type="transmembrane region" description="Helical" evidence="1">
    <location>
        <begin position="83"/>
        <end position="100"/>
    </location>
</feature>
<keyword evidence="1" id="KW-0812">Transmembrane</keyword>
<keyword evidence="3" id="KW-1185">Reference proteome</keyword>
<feature type="transmembrane region" description="Helical" evidence="1">
    <location>
        <begin position="107"/>
        <end position="126"/>
    </location>
</feature>
<gene>
    <name evidence="2" type="ORF">ACFSAH_18765</name>
</gene>
<evidence type="ECO:0000256" key="1">
    <source>
        <dbReference type="SAM" id="Phobius"/>
    </source>
</evidence>
<name>A0ABW4IGN9_9SPHI</name>
<dbReference type="EMBL" id="JBHUDG010000051">
    <property type="protein sequence ID" value="MFD1631921.1"/>
    <property type="molecule type" value="Genomic_DNA"/>
</dbReference>
<sequence>MSINKIQVQNGLLLLIILIAVSFRFVDMGENYAWANFTPVGAIALFAGTYFKDKRKSFIVPLAVLLLSDVLLMHKYTGSFNPYYSGIELVYLSFAVMVYLGSRIKKVNVLNVFLVSVLSVLVHWLLTDIHPWLSGPYTKDFSGYIAALVAAIPFEKNLLFGNLVFSLLMYGGYEVVKHKFIASKEVYA</sequence>
<reference evidence="3" key="1">
    <citation type="journal article" date="2019" name="Int. J. Syst. Evol. Microbiol.">
        <title>The Global Catalogue of Microorganisms (GCM) 10K type strain sequencing project: providing services to taxonomists for standard genome sequencing and annotation.</title>
        <authorList>
            <consortium name="The Broad Institute Genomics Platform"/>
            <consortium name="The Broad Institute Genome Sequencing Center for Infectious Disease"/>
            <person name="Wu L."/>
            <person name="Ma J."/>
        </authorList>
    </citation>
    <scope>NUCLEOTIDE SEQUENCE [LARGE SCALE GENOMIC DNA]</scope>
    <source>
        <strain evidence="3">CCUG 53762</strain>
    </source>
</reference>
<feature type="transmembrane region" description="Helical" evidence="1">
    <location>
        <begin position="32"/>
        <end position="51"/>
    </location>
</feature>
<feature type="transmembrane region" description="Helical" evidence="1">
    <location>
        <begin position="58"/>
        <end position="77"/>
    </location>
</feature>
<evidence type="ECO:0000313" key="3">
    <source>
        <dbReference type="Proteomes" id="UP001597118"/>
    </source>
</evidence>
<keyword evidence="1" id="KW-0472">Membrane</keyword>
<dbReference type="Pfam" id="PF20221">
    <property type="entry name" value="DUF6580"/>
    <property type="match status" value="1"/>
</dbReference>
<accession>A0ABW4IGN9</accession>
<comment type="caution">
    <text evidence="2">The sequence shown here is derived from an EMBL/GenBank/DDBJ whole genome shotgun (WGS) entry which is preliminary data.</text>
</comment>
<dbReference type="InterPro" id="IPR046487">
    <property type="entry name" value="DUF6580"/>
</dbReference>
<proteinExistence type="predicted"/>
<dbReference type="RefSeq" id="WP_379664243.1">
    <property type="nucleotide sequence ID" value="NZ_JBHUDG010000051.1"/>
</dbReference>
<keyword evidence="1" id="KW-1133">Transmembrane helix</keyword>
<dbReference type="Proteomes" id="UP001597118">
    <property type="component" value="Unassembled WGS sequence"/>
</dbReference>
<feature type="transmembrane region" description="Helical" evidence="1">
    <location>
        <begin position="7"/>
        <end position="26"/>
    </location>
</feature>
<protein>
    <submittedName>
        <fullName evidence="2">DUF6580 family putative transport protein</fullName>
    </submittedName>
</protein>